<proteinExistence type="predicted"/>
<feature type="coiled-coil region" evidence="1">
    <location>
        <begin position="140"/>
        <end position="178"/>
    </location>
</feature>
<dbReference type="KEGG" id="mis:MICPUN_58617"/>
<dbReference type="GeneID" id="8243432"/>
<evidence type="ECO:0000313" key="4">
    <source>
        <dbReference type="Proteomes" id="UP000002009"/>
    </source>
</evidence>
<reference evidence="3 4" key="1">
    <citation type="journal article" date="2009" name="Science">
        <title>Green evolution and dynamic adaptations revealed by genomes of the marine picoeukaryotes Micromonas.</title>
        <authorList>
            <person name="Worden A.Z."/>
            <person name="Lee J.H."/>
            <person name="Mock T."/>
            <person name="Rouze P."/>
            <person name="Simmons M.P."/>
            <person name="Aerts A.L."/>
            <person name="Allen A.E."/>
            <person name="Cuvelier M.L."/>
            <person name="Derelle E."/>
            <person name="Everett M.V."/>
            <person name="Foulon E."/>
            <person name="Grimwood J."/>
            <person name="Gundlach H."/>
            <person name="Henrissat B."/>
            <person name="Napoli C."/>
            <person name="McDonald S.M."/>
            <person name="Parker M.S."/>
            <person name="Rombauts S."/>
            <person name="Salamov A."/>
            <person name="Von Dassow P."/>
            <person name="Badger J.H."/>
            <person name="Coutinho P.M."/>
            <person name="Demir E."/>
            <person name="Dubchak I."/>
            <person name="Gentemann C."/>
            <person name="Eikrem W."/>
            <person name="Gready J.E."/>
            <person name="John U."/>
            <person name="Lanier W."/>
            <person name="Lindquist E.A."/>
            <person name="Lucas S."/>
            <person name="Mayer K.F."/>
            <person name="Moreau H."/>
            <person name="Not F."/>
            <person name="Otillar R."/>
            <person name="Panaud O."/>
            <person name="Pangilinan J."/>
            <person name="Paulsen I."/>
            <person name="Piegu B."/>
            <person name="Poliakov A."/>
            <person name="Robbens S."/>
            <person name="Schmutz J."/>
            <person name="Toulza E."/>
            <person name="Wyss T."/>
            <person name="Zelensky A."/>
            <person name="Zhou K."/>
            <person name="Armbrust E.V."/>
            <person name="Bhattacharya D."/>
            <person name="Goodenough U.W."/>
            <person name="Van de Peer Y."/>
            <person name="Grigoriev I.V."/>
        </authorList>
    </citation>
    <scope>NUCLEOTIDE SEQUENCE [LARGE SCALE GENOMIC DNA]</scope>
    <source>
        <strain evidence="4">RCC299 / NOUM17</strain>
    </source>
</reference>
<dbReference type="Gene3D" id="3.30.1470.10">
    <property type="entry name" value="Photosystem I PsaD, reaction center subunit II"/>
    <property type="match status" value="1"/>
</dbReference>
<keyword evidence="1" id="KW-0175">Coiled coil</keyword>
<keyword evidence="4" id="KW-1185">Reference proteome</keyword>
<feature type="region of interest" description="Disordered" evidence="2">
    <location>
        <begin position="87"/>
        <end position="124"/>
    </location>
</feature>
<evidence type="ECO:0000313" key="3">
    <source>
        <dbReference type="EMBL" id="ACO63787.1"/>
    </source>
</evidence>
<evidence type="ECO:0008006" key="5">
    <source>
        <dbReference type="Google" id="ProtNLM"/>
    </source>
</evidence>
<dbReference type="AlphaFoldDB" id="C1E6C5"/>
<evidence type="ECO:0000256" key="2">
    <source>
        <dbReference type="SAM" id="MobiDB-lite"/>
    </source>
</evidence>
<protein>
    <recommendedName>
        <fullName evidence="5">WW domain-containing protein</fullName>
    </recommendedName>
</protein>
<feature type="region of interest" description="Disordered" evidence="2">
    <location>
        <begin position="229"/>
        <end position="261"/>
    </location>
</feature>
<dbReference type="Proteomes" id="UP000002009">
    <property type="component" value="Chromosome 5"/>
</dbReference>
<dbReference type="InParanoid" id="C1E6C5"/>
<dbReference type="RefSeq" id="XP_002502529.1">
    <property type="nucleotide sequence ID" value="XM_002502483.1"/>
</dbReference>
<sequence>MAHDAPPSPELDDRTIETAIALDIDPFAEDHLLWIARSAQNDAELPPGWHRCTLADLSEGYANPALGVERPDHPRAEEFRVLVAQERRRTAARAHRPHPEQPRKRARTGNASGGGGGGDENATSRMGKTLHVDARIAAMEASHRIALKGAQRKVAELERRLIEREEAWENERMEAEARTHRVVVEAEERSRVGLEDERRAMRDTIRRAVERERKVAAEEATRAVKTSLRSVKAAEAEDARRRELEAGGGAQQDARLRAGGA</sequence>
<accession>C1E6C5</accession>
<organism evidence="3 4">
    <name type="scientific">Micromonas commoda (strain RCC299 / NOUM17 / CCMP2709)</name>
    <name type="common">Picoplanktonic green alga</name>
    <dbReference type="NCBI Taxonomy" id="296587"/>
    <lineage>
        <taxon>Eukaryota</taxon>
        <taxon>Viridiplantae</taxon>
        <taxon>Chlorophyta</taxon>
        <taxon>Mamiellophyceae</taxon>
        <taxon>Mamiellales</taxon>
        <taxon>Mamiellaceae</taxon>
        <taxon>Micromonas</taxon>
    </lineage>
</organism>
<feature type="compositionally biased region" description="Basic and acidic residues" evidence="2">
    <location>
        <begin position="232"/>
        <end position="245"/>
    </location>
</feature>
<evidence type="ECO:0000256" key="1">
    <source>
        <dbReference type="SAM" id="Coils"/>
    </source>
</evidence>
<dbReference type="EMBL" id="CP001326">
    <property type="protein sequence ID" value="ACO63787.1"/>
    <property type="molecule type" value="Genomic_DNA"/>
</dbReference>
<name>C1E6C5_MICCC</name>
<dbReference type="STRING" id="296587.C1E6C5"/>
<gene>
    <name evidence="3" type="ORF">MICPUN_58617</name>
</gene>